<evidence type="ECO:0000313" key="2">
    <source>
        <dbReference type="EMBL" id="CAA9361341.1"/>
    </source>
</evidence>
<sequence length="312" mass="33451">DDGRHAQGAAARGRGPTDEGPREADLAGALGLPVPRSGDHRLLDLHAGRAGLRLLPDLPPLEHHRAGEALRRDDELPRHDEGRAVRGVGGQHRLLHRRLDPAVDGHRARSRGAAQPPHPVPQRVPHRLLPAGGHSVHRVGTAVEVALQRRLRPVQLLPAQGPHHRRAVAVAVLAEPRHAGGDPHERVDRRRVQHGGLPGGAAVDPGRALRVGDDRRRGTPASTPLHHRADAATHHPVPAGDRHHRLAAGVHPDLRDDQRRAGQQDDHDGLLHVPLGLQVLRHGLRQHAGVRSLRHAAGFHSLPAAAVPAGGV</sequence>
<name>A0A6J4MJC1_9ACTN</name>
<organism evidence="2">
    <name type="scientific">uncultured Nocardioidaceae bacterium</name>
    <dbReference type="NCBI Taxonomy" id="253824"/>
    <lineage>
        <taxon>Bacteria</taxon>
        <taxon>Bacillati</taxon>
        <taxon>Actinomycetota</taxon>
        <taxon>Actinomycetes</taxon>
        <taxon>Propionibacteriales</taxon>
        <taxon>Nocardioidaceae</taxon>
        <taxon>environmental samples</taxon>
    </lineage>
</organism>
<proteinExistence type="predicted"/>
<dbReference type="EMBL" id="CADCUH010000171">
    <property type="protein sequence ID" value="CAA9361341.1"/>
    <property type="molecule type" value="Genomic_DNA"/>
</dbReference>
<feature type="compositionally biased region" description="Low complexity" evidence="1">
    <location>
        <begin position="1"/>
        <end position="14"/>
    </location>
</feature>
<feature type="compositionally biased region" description="Basic and acidic residues" evidence="1">
    <location>
        <begin position="15"/>
        <end position="25"/>
    </location>
</feature>
<accession>A0A6J4MJC1</accession>
<gene>
    <name evidence="2" type="ORF">AVDCRST_MAG36-2670</name>
</gene>
<feature type="compositionally biased region" description="Basic and acidic residues" evidence="1">
    <location>
        <begin position="178"/>
        <end position="190"/>
    </location>
</feature>
<feature type="region of interest" description="Disordered" evidence="1">
    <location>
        <begin position="178"/>
        <end position="243"/>
    </location>
</feature>
<protein>
    <submittedName>
        <fullName evidence="2">ABC transporter, permease protein 1 (Cluster 1, maltose/g3p/polyamine/iron)</fullName>
    </submittedName>
</protein>
<reference evidence="2" key="1">
    <citation type="submission" date="2020-02" db="EMBL/GenBank/DDBJ databases">
        <authorList>
            <person name="Meier V. D."/>
        </authorList>
    </citation>
    <scope>NUCLEOTIDE SEQUENCE</scope>
    <source>
        <strain evidence="2">AVDCRST_MAG36</strain>
    </source>
</reference>
<dbReference type="AlphaFoldDB" id="A0A6J4MJC1"/>
<evidence type="ECO:0000256" key="1">
    <source>
        <dbReference type="SAM" id="MobiDB-lite"/>
    </source>
</evidence>
<feature type="non-terminal residue" evidence="2">
    <location>
        <position position="312"/>
    </location>
</feature>
<feature type="region of interest" description="Disordered" evidence="1">
    <location>
        <begin position="1"/>
        <end position="36"/>
    </location>
</feature>
<feature type="non-terminal residue" evidence="2">
    <location>
        <position position="1"/>
    </location>
</feature>